<accession>A0A0V1MH74</accession>
<feature type="region of interest" description="Disordered" evidence="6">
    <location>
        <begin position="551"/>
        <end position="629"/>
    </location>
</feature>
<dbReference type="CDD" id="cd00054">
    <property type="entry name" value="EGF_CA"/>
    <property type="match status" value="1"/>
</dbReference>
<feature type="disulfide bond" evidence="5">
    <location>
        <begin position="487"/>
        <end position="496"/>
    </location>
</feature>
<dbReference type="OrthoDB" id="5800348at2759"/>
<dbReference type="InterPro" id="IPR000742">
    <property type="entry name" value="EGF"/>
</dbReference>
<protein>
    <submittedName>
        <fullName evidence="10">Delta-like protein 4</fullName>
    </submittedName>
</protein>
<dbReference type="STRING" id="268474.A0A0V1MH74"/>
<feature type="disulfide bond" evidence="5">
    <location>
        <begin position="447"/>
        <end position="456"/>
    </location>
</feature>
<dbReference type="SMART" id="SM00181">
    <property type="entry name" value="EGF"/>
    <property type="match status" value="3"/>
</dbReference>
<dbReference type="PROSITE" id="PS50026">
    <property type="entry name" value="EGF_3"/>
    <property type="match status" value="3"/>
</dbReference>
<feature type="signal peptide" evidence="8">
    <location>
        <begin position="1"/>
        <end position="19"/>
    </location>
</feature>
<feature type="transmembrane region" description="Helical" evidence="7">
    <location>
        <begin position="516"/>
        <end position="537"/>
    </location>
</feature>
<keyword evidence="7" id="KW-1133">Transmembrane helix</keyword>
<evidence type="ECO:0000256" key="5">
    <source>
        <dbReference type="PROSITE-ProRule" id="PRU00076"/>
    </source>
</evidence>
<keyword evidence="7" id="KW-0812">Transmembrane</keyword>
<feature type="domain" description="EGF-like" evidence="9">
    <location>
        <begin position="459"/>
        <end position="497"/>
    </location>
</feature>
<keyword evidence="1 5" id="KW-0245">EGF-like domain</keyword>
<dbReference type="SMART" id="SM00179">
    <property type="entry name" value="EGF_CA"/>
    <property type="match status" value="2"/>
</dbReference>
<proteinExistence type="predicted"/>
<dbReference type="GO" id="GO:0045197">
    <property type="term" value="P:establishment or maintenance of epithelial cell apical/basal polarity"/>
    <property type="evidence" value="ECO:0007669"/>
    <property type="project" value="TreeGrafter"/>
</dbReference>
<dbReference type="PANTHER" id="PTHR24049">
    <property type="entry name" value="CRUMBS FAMILY MEMBER"/>
    <property type="match status" value="1"/>
</dbReference>
<feature type="compositionally biased region" description="Polar residues" evidence="6">
    <location>
        <begin position="646"/>
        <end position="662"/>
    </location>
</feature>
<evidence type="ECO:0000256" key="6">
    <source>
        <dbReference type="SAM" id="MobiDB-lite"/>
    </source>
</evidence>
<feature type="disulfide bond" evidence="5">
    <location>
        <begin position="408"/>
        <end position="417"/>
    </location>
</feature>
<evidence type="ECO:0000256" key="7">
    <source>
        <dbReference type="SAM" id="Phobius"/>
    </source>
</evidence>
<evidence type="ECO:0000256" key="4">
    <source>
        <dbReference type="ARBA" id="ARBA00023157"/>
    </source>
</evidence>
<comment type="caution">
    <text evidence="5">Lacks conserved residue(s) required for the propagation of feature annotation.</text>
</comment>
<dbReference type="SUPFAM" id="SSF57196">
    <property type="entry name" value="EGF/Laminin"/>
    <property type="match status" value="3"/>
</dbReference>
<evidence type="ECO:0000256" key="1">
    <source>
        <dbReference type="ARBA" id="ARBA00022536"/>
    </source>
</evidence>
<keyword evidence="7" id="KW-0472">Membrane</keyword>
<dbReference type="PANTHER" id="PTHR24049:SF22">
    <property type="entry name" value="DROSOPHILA CRUMBS HOMOLOG"/>
    <property type="match status" value="1"/>
</dbReference>
<dbReference type="GO" id="GO:0007157">
    <property type="term" value="P:heterophilic cell-cell adhesion via plasma membrane cell adhesion molecules"/>
    <property type="evidence" value="ECO:0007669"/>
    <property type="project" value="TreeGrafter"/>
</dbReference>
<dbReference type="Gene3D" id="2.10.25.10">
    <property type="entry name" value="Laminin"/>
    <property type="match status" value="3"/>
</dbReference>
<feature type="region of interest" description="Disordered" evidence="6">
    <location>
        <begin position="641"/>
        <end position="662"/>
    </location>
</feature>
<gene>
    <name evidence="10" type="primary">DLL4</name>
    <name evidence="10" type="ORF">T10_7297</name>
</gene>
<keyword evidence="2 8" id="KW-0732">Signal</keyword>
<feature type="compositionally biased region" description="Polar residues" evidence="6">
    <location>
        <begin position="594"/>
        <end position="604"/>
    </location>
</feature>
<dbReference type="GO" id="GO:0032991">
    <property type="term" value="C:protein-containing complex"/>
    <property type="evidence" value="ECO:0007669"/>
    <property type="project" value="TreeGrafter"/>
</dbReference>
<dbReference type="GO" id="GO:0005886">
    <property type="term" value="C:plasma membrane"/>
    <property type="evidence" value="ECO:0007669"/>
    <property type="project" value="TreeGrafter"/>
</dbReference>
<dbReference type="PROSITE" id="PS00010">
    <property type="entry name" value="ASX_HYDROXYL"/>
    <property type="match status" value="1"/>
</dbReference>
<feature type="chain" id="PRO_5006882570" evidence="8">
    <location>
        <begin position="20"/>
        <end position="662"/>
    </location>
</feature>
<keyword evidence="4 5" id="KW-1015">Disulfide bond</keyword>
<dbReference type="InterPro" id="IPR000152">
    <property type="entry name" value="EGF-type_Asp/Asn_hydroxyl_site"/>
</dbReference>
<evidence type="ECO:0000256" key="8">
    <source>
        <dbReference type="SAM" id="SignalP"/>
    </source>
</evidence>
<keyword evidence="11" id="KW-1185">Reference proteome</keyword>
<reference evidence="10 11" key="1">
    <citation type="submission" date="2015-01" db="EMBL/GenBank/DDBJ databases">
        <title>Evolution of Trichinella species and genotypes.</title>
        <authorList>
            <person name="Korhonen P.K."/>
            <person name="Edoardo P."/>
            <person name="Giuseppe L.R."/>
            <person name="Gasser R.B."/>
        </authorList>
    </citation>
    <scope>NUCLEOTIDE SEQUENCE [LARGE SCALE GENOMIC DNA]</scope>
    <source>
        <strain evidence="10">ISS1980</strain>
    </source>
</reference>
<feature type="domain" description="EGF-like" evidence="9">
    <location>
        <begin position="381"/>
        <end position="418"/>
    </location>
</feature>
<evidence type="ECO:0000256" key="3">
    <source>
        <dbReference type="ARBA" id="ARBA00022737"/>
    </source>
</evidence>
<dbReference type="Proteomes" id="UP000054843">
    <property type="component" value="Unassembled WGS sequence"/>
</dbReference>
<dbReference type="EMBL" id="JYDO01000106">
    <property type="protein sequence ID" value="KRZ70882.1"/>
    <property type="molecule type" value="Genomic_DNA"/>
</dbReference>
<dbReference type="InterPro" id="IPR051022">
    <property type="entry name" value="Notch_Cell-Fate_Det"/>
</dbReference>
<name>A0A0V1MH74_9BILA</name>
<sequence>MNIITLFVFWMIINGLANAGCPVSSSEHDFGGRSIGNGSCLTLVNVSAALELYGSSSIIYLNKFCKENFKQGRLVRFINPEDLHVLSHANFKRHSTFNILLHPGVRLIHEAVYERVEAVFIEKCNKSELLNCKVVRYLYISDNDKPMEGRLYKCKEDRCCTGIDCSVVPPSLIYESPLVANVSVISGGTYCRCLSLDQQLLKWNLSNEVVYDCNAMPCDVFACLHAEYADCIDRKVPQACAYSVETKSCTQHSIERISEKEMPYGLDCKERDIGEPCSCPCVGTWSPWSTPSIACGNVTSVRYRPNLATIAENKTCSDVTAPCCKETQSTVVSCNDASTNRESEEFKLKCERNGGSVNMSGTELLCTCSNELQYGLFCENVHDPCAHGEFCQNGGTCINSGLDYTCDCAENFYGKNCTNVVKQCNSSSECLNGGYCDLIDSVKLCKCHSDFSGAFCEFRNGNCSDDAACLNGGSCHQVGDRAFKCVCTDAYTGTVCEIQLNIIYVYLRRLTKVQRLLFAIVFILIITIIITFGVILFKVFARRLNEKAETDSSKQSAVSRKRKRSRKQATANTSKSSVPGVKYGEKVDKPKNGASCSSEVTQATRRLKKKSKARRKYHRTLDKSEASSSVFEIARGLRKKALKSVSPKTVETVSAKTLSSTK</sequence>
<organism evidence="10 11">
    <name type="scientific">Trichinella papuae</name>
    <dbReference type="NCBI Taxonomy" id="268474"/>
    <lineage>
        <taxon>Eukaryota</taxon>
        <taxon>Metazoa</taxon>
        <taxon>Ecdysozoa</taxon>
        <taxon>Nematoda</taxon>
        <taxon>Enoplea</taxon>
        <taxon>Dorylaimia</taxon>
        <taxon>Trichinellida</taxon>
        <taxon>Trichinellidae</taxon>
        <taxon>Trichinella</taxon>
    </lineage>
</organism>
<dbReference type="PROSITE" id="PS00022">
    <property type="entry name" value="EGF_1"/>
    <property type="match status" value="3"/>
</dbReference>
<dbReference type="AlphaFoldDB" id="A0A0V1MH74"/>
<comment type="caution">
    <text evidence="10">The sequence shown here is derived from an EMBL/GenBank/DDBJ whole genome shotgun (WGS) entry which is preliminary data.</text>
</comment>
<dbReference type="InterPro" id="IPR001881">
    <property type="entry name" value="EGF-like_Ca-bd_dom"/>
</dbReference>
<evidence type="ECO:0000313" key="10">
    <source>
        <dbReference type="EMBL" id="KRZ70882.1"/>
    </source>
</evidence>
<dbReference type="GO" id="GO:0005509">
    <property type="term" value="F:calcium ion binding"/>
    <property type="evidence" value="ECO:0007669"/>
    <property type="project" value="InterPro"/>
</dbReference>
<dbReference type="Pfam" id="PF00008">
    <property type="entry name" value="EGF"/>
    <property type="match status" value="1"/>
</dbReference>
<feature type="domain" description="EGF-like" evidence="9">
    <location>
        <begin position="420"/>
        <end position="457"/>
    </location>
</feature>
<evidence type="ECO:0000256" key="2">
    <source>
        <dbReference type="ARBA" id="ARBA00022729"/>
    </source>
</evidence>
<evidence type="ECO:0000259" key="9">
    <source>
        <dbReference type="PROSITE" id="PS50026"/>
    </source>
</evidence>
<keyword evidence="3" id="KW-0677">Repeat</keyword>
<evidence type="ECO:0000313" key="11">
    <source>
        <dbReference type="Proteomes" id="UP000054843"/>
    </source>
</evidence>
<feature type="compositionally biased region" description="Basic residues" evidence="6">
    <location>
        <begin position="605"/>
        <end position="618"/>
    </location>
</feature>